<dbReference type="WBParaSite" id="ACRNAN_scaffold4466.g22479.t1">
    <property type="protein sequence ID" value="ACRNAN_scaffold4466.g22479.t1"/>
    <property type="gene ID" value="ACRNAN_scaffold4466.g22479"/>
</dbReference>
<dbReference type="PANTHER" id="PTHR11409:SF43">
    <property type="entry name" value="ADENOSINE DEAMINASE"/>
    <property type="match status" value="1"/>
</dbReference>
<comment type="subcellular location">
    <subcellularLocation>
        <location evidence="2">Cell membrane</location>
        <topology evidence="2">Peripheral membrane protein</topology>
        <orientation evidence="2">Extracellular side</orientation>
    </subcellularLocation>
</comment>
<organism evidence="10 11">
    <name type="scientific">Acrobeloides nanus</name>
    <dbReference type="NCBI Taxonomy" id="290746"/>
    <lineage>
        <taxon>Eukaryota</taxon>
        <taxon>Metazoa</taxon>
        <taxon>Ecdysozoa</taxon>
        <taxon>Nematoda</taxon>
        <taxon>Chromadorea</taxon>
        <taxon>Rhabditida</taxon>
        <taxon>Tylenchina</taxon>
        <taxon>Cephalobomorpha</taxon>
        <taxon>Cephaloboidea</taxon>
        <taxon>Cephalobidae</taxon>
        <taxon>Acrobeloides</taxon>
    </lineage>
</organism>
<proteinExistence type="inferred from homology"/>
<dbReference type="GO" id="GO:0009168">
    <property type="term" value="P:purine ribonucleoside monophosphate biosynthetic process"/>
    <property type="evidence" value="ECO:0007669"/>
    <property type="project" value="InterPro"/>
</dbReference>
<evidence type="ECO:0000256" key="8">
    <source>
        <dbReference type="ARBA" id="ARBA00022833"/>
    </source>
</evidence>
<evidence type="ECO:0000256" key="6">
    <source>
        <dbReference type="ARBA" id="ARBA00022723"/>
    </source>
</evidence>
<dbReference type="GO" id="GO:0004000">
    <property type="term" value="F:adenosine deaminase activity"/>
    <property type="evidence" value="ECO:0007669"/>
    <property type="project" value="UniProtKB-ARBA"/>
</dbReference>
<dbReference type="Gene3D" id="3.20.20.140">
    <property type="entry name" value="Metal-dependent hydrolases"/>
    <property type="match status" value="1"/>
</dbReference>
<evidence type="ECO:0000313" key="10">
    <source>
        <dbReference type="Proteomes" id="UP000887540"/>
    </source>
</evidence>
<dbReference type="GO" id="GO:0046872">
    <property type="term" value="F:metal ion binding"/>
    <property type="evidence" value="ECO:0007669"/>
    <property type="project" value="UniProtKB-KW"/>
</dbReference>
<evidence type="ECO:0000256" key="5">
    <source>
        <dbReference type="ARBA" id="ARBA00018099"/>
    </source>
</evidence>
<name>A0A914DYE0_9BILA</name>
<dbReference type="GO" id="GO:0005829">
    <property type="term" value="C:cytosol"/>
    <property type="evidence" value="ECO:0007669"/>
    <property type="project" value="TreeGrafter"/>
</dbReference>
<dbReference type="InterPro" id="IPR006330">
    <property type="entry name" value="Ado/ade_deaminase"/>
</dbReference>
<evidence type="ECO:0000313" key="11">
    <source>
        <dbReference type="WBParaSite" id="ACRNAN_scaffold4466.g22479.t1"/>
    </source>
</evidence>
<dbReference type="PROSITE" id="PS00485">
    <property type="entry name" value="A_DEAMINASE"/>
    <property type="match status" value="1"/>
</dbReference>
<dbReference type="NCBIfam" id="TIGR01430">
    <property type="entry name" value="aden_deam"/>
    <property type="match status" value="1"/>
</dbReference>
<dbReference type="InterPro" id="IPR032466">
    <property type="entry name" value="Metal_Hydrolase"/>
</dbReference>
<reference evidence="11" key="1">
    <citation type="submission" date="2022-11" db="UniProtKB">
        <authorList>
            <consortium name="WormBaseParasite"/>
        </authorList>
    </citation>
    <scope>IDENTIFICATION</scope>
</reference>
<evidence type="ECO:0000256" key="3">
    <source>
        <dbReference type="ARBA" id="ARBA00006676"/>
    </source>
</evidence>
<dbReference type="FunFam" id="3.20.20.140:FF:000057">
    <property type="entry name" value="Adenosine deaminase"/>
    <property type="match status" value="1"/>
</dbReference>
<comment type="similarity">
    <text evidence="3">Belongs to the metallo-dependent hydrolases superfamily. Adenosine and AMP deaminases family.</text>
</comment>
<evidence type="ECO:0000256" key="7">
    <source>
        <dbReference type="ARBA" id="ARBA00022801"/>
    </source>
</evidence>
<protein>
    <recommendedName>
        <fullName evidence="5">Adenosine deaminase</fullName>
        <ecNumber evidence="4">3.5.4.4</ecNumber>
    </recommendedName>
</protein>
<evidence type="ECO:0000259" key="9">
    <source>
        <dbReference type="Pfam" id="PF00962"/>
    </source>
</evidence>
<evidence type="ECO:0000256" key="1">
    <source>
        <dbReference type="ARBA" id="ARBA00001947"/>
    </source>
</evidence>
<dbReference type="Pfam" id="PF00962">
    <property type="entry name" value="A_deaminase"/>
    <property type="match status" value="1"/>
</dbReference>
<keyword evidence="10" id="KW-1185">Reference proteome</keyword>
<comment type="cofactor">
    <cofactor evidence="1">
        <name>Zn(2+)</name>
        <dbReference type="ChEBI" id="CHEBI:29105"/>
    </cofactor>
</comment>
<dbReference type="GO" id="GO:0060169">
    <property type="term" value="P:negative regulation of adenosine receptor signaling pathway"/>
    <property type="evidence" value="ECO:0007669"/>
    <property type="project" value="TreeGrafter"/>
</dbReference>
<dbReference type="Proteomes" id="UP000887540">
    <property type="component" value="Unplaced"/>
</dbReference>
<keyword evidence="7" id="KW-0378">Hydrolase</keyword>
<sequence length="393" mass="44301">MTWPSMENRRNSEVETVAENGEVMVSPPPVNEVIRHNYEFPKIELHLHLDGSIRHSTLLELSQEKHIALGGAKTVEDVKSLLVSHEPANLAKVLAAFDLFLPCVVGDKDAVERIAYEKCQDQAENGVIYFEARYSPHLLCNTTSHYVWHMDTIYKEKGLLTPEGVIEAIKRGFDRGEKDFGVKARSILCCIRGFEVWNNEVIELATDLKHLGIVGIDVAGSAHGADEQYDAGTIHVFKEAYERNIHRTVHAGESGGPKEVANAVDIMHAERVGHGYRMMRDENVYEKYGKTERIHFEACPYSSIMTGSVGLDWAEHPIARWAKDEINFSISTDDPTCFDNCVLSELRIAQHEIGLNVHQLWQCQLNAAKSCFLPEDEKKELIDQILKAEPLKN</sequence>
<evidence type="ECO:0000256" key="4">
    <source>
        <dbReference type="ARBA" id="ARBA00012784"/>
    </source>
</evidence>
<dbReference type="GO" id="GO:0009897">
    <property type="term" value="C:external side of plasma membrane"/>
    <property type="evidence" value="ECO:0007669"/>
    <property type="project" value="TreeGrafter"/>
</dbReference>
<keyword evidence="8" id="KW-0862">Zinc</keyword>
<dbReference type="PANTHER" id="PTHR11409">
    <property type="entry name" value="ADENOSINE DEAMINASE"/>
    <property type="match status" value="1"/>
</dbReference>
<dbReference type="AlphaFoldDB" id="A0A914DYE0"/>
<dbReference type="InterPro" id="IPR006650">
    <property type="entry name" value="A/AMP_deam_AS"/>
</dbReference>
<dbReference type="SUPFAM" id="SSF51556">
    <property type="entry name" value="Metallo-dependent hydrolases"/>
    <property type="match status" value="1"/>
</dbReference>
<dbReference type="InterPro" id="IPR001365">
    <property type="entry name" value="A_deaminase_dom"/>
</dbReference>
<dbReference type="EC" id="3.5.4.4" evidence="4"/>
<accession>A0A914DYE0</accession>
<feature type="domain" description="Adenosine deaminase" evidence="9">
    <location>
        <begin position="41"/>
        <end position="387"/>
    </location>
</feature>
<dbReference type="GO" id="GO:0043103">
    <property type="term" value="P:hypoxanthine salvage"/>
    <property type="evidence" value="ECO:0007669"/>
    <property type="project" value="TreeGrafter"/>
</dbReference>
<dbReference type="GO" id="GO:0046103">
    <property type="term" value="P:inosine biosynthetic process"/>
    <property type="evidence" value="ECO:0007669"/>
    <property type="project" value="TreeGrafter"/>
</dbReference>
<dbReference type="GO" id="GO:0006154">
    <property type="term" value="P:adenosine catabolic process"/>
    <property type="evidence" value="ECO:0007669"/>
    <property type="project" value="TreeGrafter"/>
</dbReference>
<evidence type="ECO:0000256" key="2">
    <source>
        <dbReference type="ARBA" id="ARBA00004296"/>
    </source>
</evidence>
<keyword evidence="6" id="KW-0479">Metal-binding</keyword>